<dbReference type="EMBL" id="PDOE01000003">
    <property type="protein sequence ID" value="RKL67643.1"/>
    <property type="molecule type" value="Genomic_DNA"/>
</dbReference>
<sequence length="142" mass="15761">MILLSVFCLIGVVGCQAEDDPVKAQGYGVAGSGVEIPQHLAKEAERTVLDMEEVDDATSVALDKSVYVALTVNGFDRFFLKDIRKEAKEKLEKSIPNGEFEVSTDSKVEMELTEIEQALENNKLTKKELEQKIKKVKEDLKG</sequence>
<keyword evidence="1" id="KW-0175">Coiled coil</keyword>
<proteinExistence type="predicted"/>
<evidence type="ECO:0000313" key="2">
    <source>
        <dbReference type="EMBL" id="RKL67643.1"/>
    </source>
</evidence>
<keyword evidence="3" id="KW-1185">Reference proteome</keyword>
<dbReference type="Proteomes" id="UP000281498">
    <property type="component" value="Unassembled WGS sequence"/>
</dbReference>
<feature type="coiled-coil region" evidence="1">
    <location>
        <begin position="112"/>
        <end position="139"/>
    </location>
</feature>
<dbReference type="AlphaFoldDB" id="A0A3A9KDD1"/>
<accession>A0A3A9KDD1</accession>
<organism evidence="2 3">
    <name type="scientific">Salipaludibacillus neizhouensis</name>
    <dbReference type="NCBI Taxonomy" id="885475"/>
    <lineage>
        <taxon>Bacteria</taxon>
        <taxon>Bacillati</taxon>
        <taxon>Bacillota</taxon>
        <taxon>Bacilli</taxon>
        <taxon>Bacillales</taxon>
        <taxon>Bacillaceae</taxon>
    </lineage>
</organism>
<evidence type="ECO:0008006" key="4">
    <source>
        <dbReference type="Google" id="ProtNLM"/>
    </source>
</evidence>
<name>A0A3A9KDD1_9BACI</name>
<evidence type="ECO:0000313" key="3">
    <source>
        <dbReference type="Proteomes" id="UP000281498"/>
    </source>
</evidence>
<protein>
    <recommendedName>
        <fullName evidence="4">Sporulation protein</fullName>
    </recommendedName>
</protein>
<dbReference type="InterPro" id="IPR019076">
    <property type="entry name" value="Spore_lipoprot_YhcN/YlaJ-like"/>
</dbReference>
<evidence type="ECO:0000256" key="1">
    <source>
        <dbReference type="SAM" id="Coils"/>
    </source>
</evidence>
<comment type="caution">
    <text evidence="2">The sequence shown here is derived from an EMBL/GenBank/DDBJ whole genome shotgun (WGS) entry which is preliminary data.</text>
</comment>
<reference evidence="2 3" key="1">
    <citation type="submission" date="2017-10" db="EMBL/GenBank/DDBJ databases">
        <title>Bacillus sp. nov., a halophilic bacterium isolated from a Keqin Lake.</title>
        <authorList>
            <person name="Wang H."/>
        </authorList>
    </citation>
    <scope>NUCLEOTIDE SEQUENCE [LARGE SCALE GENOMIC DNA]</scope>
    <source>
        <strain evidence="2 3">KCTC 13187</strain>
    </source>
</reference>
<dbReference type="Pfam" id="PF09580">
    <property type="entry name" value="Spore_YhcN_YlaJ"/>
    <property type="match status" value="1"/>
</dbReference>
<gene>
    <name evidence="2" type="ORF">CR203_09840</name>
</gene>